<protein>
    <submittedName>
        <fullName evidence="1">Uncharacterized protein</fullName>
    </submittedName>
</protein>
<organism evidence="1 2">
    <name type="scientific">Hibiscus sabdariffa</name>
    <name type="common">roselle</name>
    <dbReference type="NCBI Taxonomy" id="183260"/>
    <lineage>
        <taxon>Eukaryota</taxon>
        <taxon>Viridiplantae</taxon>
        <taxon>Streptophyta</taxon>
        <taxon>Embryophyta</taxon>
        <taxon>Tracheophyta</taxon>
        <taxon>Spermatophyta</taxon>
        <taxon>Magnoliopsida</taxon>
        <taxon>eudicotyledons</taxon>
        <taxon>Gunneridae</taxon>
        <taxon>Pentapetalae</taxon>
        <taxon>rosids</taxon>
        <taxon>malvids</taxon>
        <taxon>Malvales</taxon>
        <taxon>Malvaceae</taxon>
        <taxon>Malvoideae</taxon>
        <taxon>Hibiscus</taxon>
    </lineage>
</organism>
<gene>
    <name evidence="1" type="ORF">V6N12_057839</name>
</gene>
<accession>A0ABR1ZVV4</accession>
<dbReference type="Proteomes" id="UP001472677">
    <property type="component" value="Unassembled WGS sequence"/>
</dbReference>
<dbReference type="EMBL" id="JBBPBM010001390">
    <property type="protein sequence ID" value="KAK8484547.1"/>
    <property type="molecule type" value="Genomic_DNA"/>
</dbReference>
<proteinExistence type="predicted"/>
<reference evidence="1 2" key="1">
    <citation type="journal article" date="2024" name="G3 (Bethesda)">
        <title>Genome assembly of Hibiscus sabdariffa L. provides insights into metabolisms of medicinal natural products.</title>
        <authorList>
            <person name="Kim T."/>
        </authorList>
    </citation>
    <scope>NUCLEOTIDE SEQUENCE [LARGE SCALE GENOMIC DNA]</scope>
    <source>
        <strain evidence="1">TK-2024</strain>
        <tissue evidence="1">Old leaves</tissue>
    </source>
</reference>
<dbReference type="InterPro" id="IPR004332">
    <property type="entry name" value="Transposase_MuDR"/>
</dbReference>
<name>A0ABR1ZVV4_9ROSI</name>
<evidence type="ECO:0000313" key="1">
    <source>
        <dbReference type="EMBL" id="KAK8484547.1"/>
    </source>
</evidence>
<sequence length="290" mass="32907">MRDDDYLIKNSSVSDEEFASVVLDNLTVAFKSSSSFLFYSTSTAGEDLKAVIEELHADFEGSSFLAYKEILPGDVDDVCEDLGTEIDADSNSELKEDDGQYYFMYDVELLSDVDEELVSIGRKLTGKSSISEKVGLDVSDNSNDKECVRDIELSGDALEEYPIKERDGKLEGHESEYLDSSDSGYYGDGDESDEKICGTYYGQKTLGPKYDPKCAIPTWEVGMRFEDNIQFKEAVKKYSVAKGLKLKFVKNEPKRTRVHCRETCPWKLYASYDRRYDCYVVKTYNSKHVF</sequence>
<evidence type="ECO:0000313" key="2">
    <source>
        <dbReference type="Proteomes" id="UP001472677"/>
    </source>
</evidence>
<dbReference type="Pfam" id="PF03108">
    <property type="entry name" value="DBD_Tnp_Mut"/>
    <property type="match status" value="1"/>
</dbReference>
<keyword evidence="2" id="KW-1185">Reference proteome</keyword>
<comment type="caution">
    <text evidence="1">The sequence shown here is derived from an EMBL/GenBank/DDBJ whole genome shotgun (WGS) entry which is preliminary data.</text>
</comment>